<dbReference type="EC" id="2.1.1.72" evidence="2"/>
<keyword evidence="3" id="KW-0489">Methyltransferase</keyword>
<keyword evidence="5" id="KW-0949">S-adenosyl-L-methionine</keyword>
<evidence type="ECO:0000259" key="7">
    <source>
        <dbReference type="Pfam" id="PF01555"/>
    </source>
</evidence>
<dbReference type="Gene3D" id="3.40.50.150">
    <property type="entry name" value="Vaccinia Virus protein VP39"/>
    <property type="match status" value="1"/>
</dbReference>
<gene>
    <name evidence="8" type="ORF">C7400_115162</name>
</gene>
<dbReference type="EMBL" id="QJJV01000015">
    <property type="protein sequence ID" value="PXX13593.1"/>
    <property type="molecule type" value="Genomic_DNA"/>
</dbReference>
<comment type="catalytic activity">
    <reaction evidence="6">
        <text>a 2'-deoxyadenosine in DNA + S-adenosyl-L-methionine = an N(6)-methyl-2'-deoxyadenosine in DNA + S-adenosyl-L-homocysteine + H(+)</text>
        <dbReference type="Rhea" id="RHEA:15197"/>
        <dbReference type="Rhea" id="RHEA-COMP:12418"/>
        <dbReference type="Rhea" id="RHEA-COMP:12419"/>
        <dbReference type="ChEBI" id="CHEBI:15378"/>
        <dbReference type="ChEBI" id="CHEBI:57856"/>
        <dbReference type="ChEBI" id="CHEBI:59789"/>
        <dbReference type="ChEBI" id="CHEBI:90615"/>
        <dbReference type="ChEBI" id="CHEBI:90616"/>
        <dbReference type="EC" id="2.1.1.72"/>
    </reaction>
</comment>
<dbReference type="PROSITE" id="PS00092">
    <property type="entry name" value="N6_MTASE"/>
    <property type="match status" value="1"/>
</dbReference>
<evidence type="ECO:0000256" key="4">
    <source>
        <dbReference type="ARBA" id="ARBA00022679"/>
    </source>
</evidence>
<dbReference type="SUPFAM" id="SSF53335">
    <property type="entry name" value="S-adenosyl-L-methionine-dependent methyltransferases"/>
    <property type="match status" value="1"/>
</dbReference>
<evidence type="ECO:0000256" key="3">
    <source>
        <dbReference type="ARBA" id="ARBA00022603"/>
    </source>
</evidence>
<protein>
    <recommendedName>
        <fullName evidence="2">site-specific DNA-methyltransferase (adenine-specific)</fullName>
        <ecNumber evidence="2">2.1.1.72</ecNumber>
    </recommendedName>
</protein>
<dbReference type="Pfam" id="PF01555">
    <property type="entry name" value="N6_N4_Mtase"/>
    <property type="match status" value="1"/>
</dbReference>
<sequence>MSYTGRRAPWQIIRQVKPKLNKIVKKYSVGDEALQAENEIWDGENLSAMVTLYKYRGQVDLIVTDPPYNTGGDFRYNDKWDQDPNDPDLGDLVPKEDGSRHSKWLKFMTPRLWMMREMLRPGGVIAICIDHRELYRLGMLMDEIFREDNRLAIINWQKTTPKNQAQHITVTTEYVLVYAKSSERAKTGTVERSALANARFGNIDTDPLSEWKQGDLTGKGPSAGANYAIQSPFTGMFHDPGERHWANKRQQIKTWAEEWGVHYEDLDLEDGRGKALALKGWSAASSDSKKKALLASARKAAEARLKKGAWPVLYWGTDGMQKPVKKVYKSLVRQGAVPQSFWLADEEGPAELDAVSWLRNMSGRSRDGVEELDNIVGKGHGFETVKPLRLIKKIIQIWCRPNGIVLDPFAGSGTTAHAVLELNNETDLNCRFILIEQGNTEKGDHYAKTLTADRVKRVITGDWASGKRPGLEAGFRFIELQRSKIDADAVNALAREEMIDLLLTSYWSKAEKAKSYLRRLPSGACRYLFAVNPKNEGFFLIWDAPDQDSLLNREAFKRIVEEARATDLSQRYHIYASLATYTGRSIEFYKIPDSVLEQIGFNPRSDAYNNESAEDAIDA</sequence>
<comment type="caution">
    <text evidence="8">The sequence shown here is derived from an EMBL/GenBank/DDBJ whole genome shotgun (WGS) entry which is preliminary data.</text>
</comment>
<name>A0ABX5MKZ2_9BURK</name>
<evidence type="ECO:0000256" key="5">
    <source>
        <dbReference type="ARBA" id="ARBA00022691"/>
    </source>
</evidence>
<dbReference type="InterPro" id="IPR002052">
    <property type="entry name" value="DNA_methylase_N6_adenine_CS"/>
</dbReference>
<dbReference type="InterPro" id="IPR002941">
    <property type="entry name" value="DNA_methylase_N4/N6"/>
</dbReference>
<keyword evidence="9" id="KW-1185">Reference proteome</keyword>
<evidence type="ECO:0000313" key="8">
    <source>
        <dbReference type="EMBL" id="PXX13593.1"/>
    </source>
</evidence>
<accession>A0ABX5MKZ2</accession>
<evidence type="ECO:0000313" key="9">
    <source>
        <dbReference type="Proteomes" id="UP000247515"/>
    </source>
</evidence>
<dbReference type="InterPro" id="IPR029063">
    <property type="entry name" value="SAM-dependent_MTases_sf"/>
</dbReference>
<comment type="similarity">
    <text evidence="1">Belongs to the N(4)/N(6)-methyltransferase family.</text>
</comment>
<keyword evidence="4" id="KW-0808">Transferase</keyword>
<proteinExistence type="inferred from homology"/>
<organism evidence="8 9">
    <name type="scientific">Paraburkholderia tropica</name>
    <dbReference type="NCBI Taxonomy" id="92647"/>
    <lineage>
        <taxon>Bacteria</taxon>
        <taxon>Pseudomonadati</taxon>
        <taxon>Pseudomonadota</taxon>
        <taxon>Betaproteobacteria</taxon>
        <taxon>Burkholderiales</taxon>
        <taxon>Burkholderiaceae</taxon>
        <taxon>Paraburkholderia</taxon>
    </lineage>
</organism>
<evidence type="ECO:0000256" key="6">
    <source>
        <dbReference type="ARBA" id="ARBA00047942"/>
    </source>
</evidence>
<evidence type="ECO:0000256" key="1">
    <source>
        <dbReference type="ARBA" id="ARBA00006594"/>
    </source>
</evidence>
<dbReference type="InterPro" id="IPR002295">
    <property type="entry name" value="N4/N6-MTase_EcoPI_Mod-like"/>
</dbReference>
<feature type="domain" description="DNA methylase N-4/N-6" evidence="7">
    <location>
        <begin position="59"/>
        <end position="438"/>
    </location>
</feature>
<dbReference type="Proteomes" id="UP000247515">
    <property type="component" value="Unassembled WGS sequence"/>
</dbReference>
<reference evidence="8 9" key="1">
    <citation type="submission" date="2018-05" db="EMBL/GenBank/DDBJ databases">
        <title>Genomic Encyclopedia of Type Strains, Phase IV (KMG-V): Genome sequencing to study the core and pangenomes of soil and plant-associated prokaryotes.</title>
        <authorList>
            <person name="Whitman W."/>
        </authorList>
    </citation>
    <scope>NUCLEOTIDE SEQUENCE [LARGE SCALE GENOMIC DNA]</scope>
    <source>
        <strain evidence="8 9">SIr-6563</strain>
    </source>
</reference>
<dbReference type="PRINTS" id="PR00506">
    <property type="entry name" value="D21N6MTFRASE"/>
</dbReference>
<evidence type="ECO:0000256" key="2">
    <source>
        <dbReference type="ARBA" id="ARBA00011900"/>
    </source>
</evidence>